<dbReference type="OrthoDB" id="8477942at2"/>
<dbReference type="Pfam" id="PF14351">
    <property type="entry name" value="DUF4401"/>
    <property type="match status" value="1"/>
</dbReference>
<protein>
    <submittedName>
        <fullName evidence="3">DUF4401 domain-containing protein</fullName>
    </submittedName>
</protein>
<feature type="transmembrane region" description="Helical" evidence="1">
    <location>
        <begin position="275"/>
        <end position="303"/>
    </location>
</feature>
<organism evidence="3 4">
    <name type="scientific">Denitrobaculum tricleocarpae</name>
    <dbReference type="NCBI Taxonomy" id="2591009"/>
    <lineage>
        <taxon>Bacteria</taxon>
        <taxon>Pseudomonadati</taxon>
        <taxon>Pseudomonadota</taxon>
        <taxon>Alphaproteobacteria</taxon>
        <taxon>Rhodospirillales</taxon>
        <taxon>Rhodospirillaceae</taxon>
        <taxon>Denitrobaculum</taxon>
    </lineage>
</organism>
<feature type="transmembrane region" description="Helical" evidence="1">
    <location>
        <begin position="45"/>
        <end position="72"/>
    </location>
</feature>
<reference evidence="3 4" key="1">
    <citation type="submission" date="2019-06" db="EMBL/GenBank/DDBJ databases">
        <title>Whole genome sequence for Rhodospirillaceae sp. R148.</title>
        <authorList>
            <person name="Wang G."/>
        </authorList>
    </citation>
    <scope>NUCLEOTIDE SEQUENCE [LARGE SCALE GENOMIC DNA]</scope>
    <source>
        <strain evidence="3 4">R148</strain>
    </source>
</reference>
<dbReference type="AlphaFoldDB" id="A0A545TTH8"/>
<gene>
    <name evidence="3" type="ORF">FKG95_10090</name>
</gene>
<keyword evidence="4" id="KW-1185">Reference proteome</keyword>
<feature type="transmembrane region" description="Helical" evidence="1">
    <location>
        <begin position="215"/>
        <end position="234"/>
    </location>
</feature>
<sequence>MSRYMTSYSASDLLRALSAKGFVESGDQELESFVLAQQQETELPLYIRALVGVGAFIASICLIGLVALGLSVDENEDFLIIGLAFVALAIVLQKFSGNGATIRQSFMMQSSFAFMATGKSLFVFALVMIFESGWAGTLATLGITVATYYVYRMSVDRFLSSFAVLFSIHLNVAFVEELPESREIFFNLFVFCEVLLAALLTWSGKIRRDFVPVKYALFCSLCVAALFLVSRFEFAYAMEEEVIRPLFMSLLFAGALIAAIAWIAGGPAKLKSEALILACLGAAALGAIAAPGITLAILLMVLGYGKHEKIMIAMGALLLPLFLYHYYYELDVSLLQKSGVLVGSGLLLLAARFYLHFRKLDQGDTA</sequence>
<dbReference type="RefSeq" id="WP_142896232.1">
    <property type="nucleotide sequence ID" value="NZ_ML660054.1"/>
</dbReference>
<dbReference type="InterPro" id="IPR025513">
    <property type="entry name" value="DUF4401"/>
</dbReference>
<accession>A0A545TTH8</accession>
<name>A0A545TTH8_9PROT</name>
<feature type="transmembrane region" description="Helical" evidence="1">
    <location>
        <begin position="184"/>
        <end position="203"/>
    </location>
</feature>
<feature type="transmembrane region" description="Helical" evidence="1">
    <location>
        <begin position="246"/>
        <end position="263"/>
    </location>
</feature>
<keyword evidence="1" id="KW-0812">Transmembrane</keyword>
<feature type="domain" description="DUF4401" evidence="2">
    <location>
        <begin position="44"/>
        <end position="355"/>
    </location>
</feature>
<evidence type="ECO:0000313" key="3">
    <source>
        <dbReference type="EMBL" id="TQV80518.1"/>
    </source>
</evidence>
<evidence type="ECO:0000256" key="1">
    <source>
        <dbReference type="SAM" id="Phobius"/>
    </source>
</evidence>
<comment type="caution">
    <text evidence="3">The sequence shown here is derived from an EMBL/GenBank/DDBJ whole genome shotgun (WGS) entry which is preliminary data.</text>
</comment>
<evidence type="ECO:0000313" key="4">
    <source>
        <dbReference type="Proteomes" id="UP000315252"/>
    </source>
</evidence>
<feature type="transmembrane region" description="Helical" evidence="1">
    <location>
        <begin position="157"/>
        <end position="175"/>
    </location>
</feature>
<feature type="transmembrane region" description="Helical" evidence="1">
    <location>
        <begin position="78"/>
        <end position="100"/>
    </location>
</feature>
<dbReference type="EMBL" id="VHSH01000003">
    <property type="protein sequence ID" value="TQV80518.1"/>
    <property type="molecule type" value="Genomic_DNA"/>
</dbReference>
<keyword evidence="1" id="KW-1133">Transmembrane helix</keyword>
<keyword evidence="1" id="KW-0472">Membrane</keyword>
<dbReference type="Proteomes" id="UP000315252">
    <property type="component" value="Unassembled WGS sequence"/>
</dbReference>
<evidence type="ECO:0000259" key="2">
    <source>
        <dbReference type="Pfam" id="PF14351"/>
    </source>
</evidence>
<feature type="transmembrane region" description="Helical" evidence="1">
    <location>
        <begin position="121"/>
        <end position="151"/>
    </location>
</feature>
<feature type="transmembrane region" description="Helical" evidence="1">
    <location>
        <begin position="310"/>
        <end position="328"/>
    </location>
</feature>
<feature type="transmembrane region" description="Helical" evidence="1">
    <location>
        <begin position="334"/>
        <end position="355"/>
    </location>
</feature>
<proteinExistence type="predicted"/>